<proteinExistence type="inferred from homology"/>
<feature type="modified residue" description="N6-(pyridoxal phosphate)lysine" evidence="11">
    <location>
        <position position="219"/>
    </location>
</feature>
<dbReference type="AlphaFoldDB" id="A0A1S1YX11"/>
<evidence type="ECO:0000256" key="10">
    <source>
        <dbReference type="PIRSR" id="PIRSR000390-1"/>
    </source>
</evidence>
<dbReference type="STRING" id="915059.NH26_03985"/>
<dbReference type="EC" id="2.6.1.102" evidence="8"/>
<evidence type="ECO:0000256" key="4">
    <source>
        <dbReference type="ARBA" id="ARBA00022679"/>
    </source>
</evidence>
<dbReference type="PIRSF" id="PIRSF000390">
    <property type="entry name" value="PLP_StrS"/>
    <property type="match status" value="1"/>
</dbReference>
<dbReference type="PANTHER" id="PTHR30244:SF30">
    <property type="entry name" value="BLR5990 PROTEIN"/>
    <property type="match status" value="1"/>
</dbReference>
<dbReference type="InterPro" id="IPR015421">
    <property type="entry name" value="PyrdxlP-dep_Trfase_major"/>
</dbReference>
<dbReference type="PANTHER" id="PTHR30244">
    <property type="entry name" value="TRANSAMINASE"/>
    <property type="match status" value="1"/>
</dbReference>
<sequence>MKNNLFDKIITVIRNLFKSEEDFIPLHEPRFWGNEKKYINNVIDSTFVSSVGEYVDKFESKMCEITGAKYAIATVNGTSAIHISLLAAGVKEGDEVLTQGLTFVATANAIKYCNADPVFIDVDERTLGLSPFALKKYLQQNIELRNNVPYNKISGKKVAAILPMHTFGHPCKIDEIVEIAQEYNISVVEDAAESLGSYYKGKHTGTFSEIAAFSFNGNKITTAGGGGCIITNDAKLAKWAKHITTTAKVPHAFEYNHDEIGYNYRMPNLNAALVYAQLEQLPKFLKSKRKLANEYIEKLSTEVTVFQEPEFSQSNYWLNTITFNDKQEKDEFLSFSNEQKVMTRPIWNLMWRMPMFADCLKDNQKVAVKLEERIVNIPSSVIE</sequence>
<dbReference type="Proteomes" id="UP000179797">
    <property type="component" value="Unassembled WGS sequence"/>
</dbReference>
<accession>A0A1S1YX11</accession>
<keyword evidence="4" id="KW-0808">Transferase</keyword>
<reference evidence="13 14" key="1">
    <citation type="journal article" date="2012" name="Int. J. Syst. Evol. Microbiol.">
        <title>Flammeovirga pacifica sp. nov., isolated from deep-sea sediment.</title>
        <authorList>
            <person name="Xu H."/>
            <person name="Fu Y."/>
            <person name="Yang N."/>
            <person name="Ding Z."/>
            <person name="Lai Q."/>
            <person name="Zeng R."/>
        </authorList>
    </citation>
    <scope>NUCLEOTIDE SEQUENCE [LARGE SCALE GENOMIC DNA]</scope>
    <source>
        <strain evidence="14">DSM 24597 / LMG 26175 / WPAGA1</strain>
    </source>
</reference>
<dbReference type="GO" id="GO:0030170">
    <property type="term" value="F:pyridoxal phosphate binding"/>
    <property type="evidence" value="ECO:0007669"/>
    <property type="project" value="TreeGrafter"/>
</dbReference>
<evidence type="ECO:0000256" key="3">
    <source>
        <dbReference type="ARBA" id="ARBA00022576"/>
    </source>
</evidence>
<dbReference type="Gene3D" id="3.40.640.10">
    <property type="entry name" value="Type I PLP-dependent aspartate aminotransferase-like (Major domain)"/>
    <property type="match status" value="1"/>
</dbReference>
<dbReference type="RefSeq" id="WP_044221890.1">
    <property type="nucleotide sequence ID" value="NZ_JRYR02000001.1"/>
</dbReference>
<dbReference type="InterPro" id="IPR000653">
    <property type="entry name" value="DegT/StrS_aminotransferase"/>
</dbReference>
<comment type="pathway">
    <text evidence="2">Bacterial outer membrane biogenesis; LPS O-antigen biosynthesis.</text>
</comment>
<organism evidence="13 14">
    <name type="scientific">Flammeovirga pacifica</name>
    <dbReference type="NCBI Taxonomy" id="915059"/>
    <lineage>
        <taxon>Bacteria</taxon>
        <taxon>Pseudomonadati</taxon>
        <taxon>Bacteroidota</taxon>
        <taxon>Cytophagia</taxon>
        <taxon>Cytophagales</taxon>
        <taxon>Flammeovirgaceae</taxon>
        <taxon>Flammeovirga</taxon>
    </lineage>
</organism>
<comment type="cofactor">
    <cofactor evidence="1">
        <name>pyridoxal 5'-phosphate</name>
        <dbReference type="ChEBI" id="CHEBI:597326"/>
    </cofactor>
</comment>
<dbReference type="InterPro" id="IPR026385">
    <property type="entry name" value="LegC-like"/>
</dbReference>
<comment type="similarity">
    <text evidence="6 12">Belongs to the DegT/DnrJ/EryC1 family.</text>
</comment>
<dbReference type="EMBL" id="JRYR02000001">
    <property type="protein sequence ID" value="OHX65566.1"/>
    <property type="molecule type" value="Genomic_DNA"/>
</dbReference>
<feature type="active site" description="Proton acceptor" evidence="10">
    <location>
        <position position="219"/>
    </location>
</feature>
<name>A0A1S1YX11_FLAPC</name>
<keyword evidence="3 13" id="KW-0032">Aminotransferase</keyword>
<evidence type="ECO:0000313" key="14">
    <source>
        <dbReference type="Proteomes" id="UP000179797"/>
    </source>
</evidence>
<comment type="catalytic activity">
    <reaction evidence="7">
        <text>GDP-alpha-D-perosamine + 2-oxoglutarate = GDP-4-dehydro-alpha-D-rhamnose + L-glutamate</text>
        <dbReference type="Rhea" id="RHEA:36779"/>
        <dbReference type="ChEBI" id="CHEBI:16810"/>
        <dbReference type="ChEBI" id="CHEBI:29985"/>
        <dbReference type="ChEBI" id="CHEBI:57964"/>
        <dbReference type="ChEBI" id="CHEBI:73996"/>
        <dbReference type="EC" id="2.6.1.102"/>
    </reaction>
</comment>
<evidence type="ECO:0000256" key="2">
    <source>
        <dbReference type="ARBA" id="ARBA00005125"/>
    </source>
</evidence>
<evidence type="ECO:0000256" key="5">
    <source>
        <dbReference type="ARBA" id="ARBA00022898"/>
    </source>
</evidence>
<dbReference type="Pfam" id="PF01041">
    <property type="entry name" value="DegT_DnrJ_EryC1"/>
    <property type="match status" value="1"/>
</dbReference>
<evidence type="ECO:0000313" key="13">
    <source>
        <dbReference type="EMBL" id="OHX65566.1"/>
    </source>
</evidence>
<evidence type="ECO:0000256" key="8">
    <source>
        <dbReference type="ARBA" id="ARBA00066317"/>
    </source>
</evidence>
<dbReference type="Gene3D" id="3.90.1150.10">
    <property type="entry name" value="Aspartate Aminotransferase, domain 1"/>
    <property type="match status" value="1"/>
</dbReference>
<evidence type="ECO:0000256" key="11">
    <source>
        <dbReference type="PIRSR" id="PIRSR000390-2"/>
    </source>
</evidence>
<keyword evidence="14" id="KW-1185">Reference proteome</keyword>
<dbReference type="SUPFAM" id="SSF53383">
    <property type="entry name" value="PLP-dependent transferases"/>
    <property type="match status" value="1"/>
</dbReference>
<evidence type="ECO:0000256" key="7">
    <source>
        <dbReference type="ARBA" id="ARBA00051587"/>
    </source>
</evidence>
<keyword evidence="5 11" id="KW-0663">Pyridoxal phosphate</keyword>
<dbReference type="OrthoDB" id="9810913at2"/>
<protein>
    <recommendedName>
        <fullName evidence="9">GDP-perosamine synthase</fullName>
        <ecNumber evidence="8">2.6.1.102</ecNumber>
    </recommendedName>
</protein>
<gene>
    <name evidence="13" type="ORF">NH26_03985</name>
</gene>
<dbReference type="InterPro" id="IPR015422">
    <property type="entry name" value="PyrdxlP-dep_Trfase_small"/>
</dbReference>
<dbReference type="FunFam" id="3.40.640.10:FF:000090">
    <property type="entry name" value="Pyridoxal phosphate-dependent aminotransferase"/>
    <property type="match status" value="1"/>
</dbReference>
<evidence type="ECO:0000256" key="1">
    <source>
        <dbReference type="ARBA" id="ARBA00001933"/>
    </source>
</evidence>
<dbReference type="GO" id="GO:0000271">
    <property type="term" value="P:polysaccharide biosynthetic process"/>
    <property type="evidence" value="ECO:0007669"/>
    <property type="project" value="TreeGrafter"/>
</dbReference>
<evidence type="ECO:0000256" key="9">
    <source>
        <dbReference type="ARBA" id="ARBA00074221"/>
    </source>
</evidence>
<evidence type="ECO:0000256" key="6">
    <source>
        <dbReference type="ARBA" id="ARBA00037999"/>
    </source>
</evidence>
<dbReference type="CDD" id="cd00616">
    <property type="entry name" value="AHBA_syn"/>
    <property type="match status" value="1"/>
</dbReference>
<dbReference type="InterPro" id="IPR015424">
    <property type="entry name" value="PyrdxlP-dep_Trfase"/>
</dbReference>
<dbReference type="NCBIfam" id="TIGR04181">
    <property type="entry name" value="NHT_00031"/>
    <property type="match status" value="1"/>
</dbReference>
<comment type="caution">
    <text evidence="13">The sequence shown here is derived from an EMBL/GenBank/DDBJ whole genome shotgun (WGS) entry which is preliminary data.</text>
</comment>
<dbReference type="GO" id="GO:0102933">
    <property type="term" value="F:GDP-4-dehydro-6-deoxy-D-mannose-4-aminotransferase activity"/>
    <property type="evidence" value="ECO:0007669"/>
    <property type="project" value="UniProtKB-EC"/>
</dbReference>
<evidence type="ECO:0000256" key="12">
    <source>
        <dbReference type="RuleBase" id="RU004508"/>
    </source>
</evidence>